<accession>A0AAW2EBZ0</accession>
<keyword evidence="3" id="KW-1185">Reference proteome</keyword>
<dbReference type="Proteomes" id="UP001430953">
    <property type="component" value="Unassembled WGS sequence"/>
</dbReference>
<evidence type="ECO:0000256" key="1">
    <source>
        <dbReference type="SAM" id="MobiDB-lite"/>
    </source>
</evidence>
<protein>
    <submittedName>
        <fullName evidence="2">Uncharacterized protein</fullName>
    </submittedName>
</protein>
<reference evidence="2 3" key="1">
    <citation type="submission" date="2023-03" db="EMBL/GenBank/DDBJ databases">
        <title>High recombination rates correlate with genetic variation in Cardiocondyla obscurior ants.</title>
        <authorList>
            <person name="Errbii M."/>
        </authorList>
    </citation>
    <scope>NUCLEOTIDE SEQUENCE [LARGE SCALE GENOMIC DNA]</scope>
    <source>
        <strain evidence="2">Alpha-2009</strain>
        <tissue evidence="2">Whole body</tissue>
    </source>
</reference>
<organism evidence="2 3">
    <name type="scientific">Cardiocondyla obscurior</name>
    <dbReference type="NCBI Taxonomy" id="286306"/>
    <lineage>
        <taxon>Eukaryota</taxon>
        <taxon>Metazoa</taxon>
        <taxon>Ecdysozoa</taxon>
        <taxon>Arthropoda</taxon>
        <taxon>Hexapoda</taxon>
        <taxon>Insecta</taxon>
        <taxon>Pterygota</taxon>
        <taxon>Neoptera</taxon>
        <taxon>Endopterygota</taxon>
        <taxon>Hymenoptera</taxon>
        <taxon>Apocrita</taxon>
        <taxon>Aculeata</taxon>
        <taxon>Formicoidea</taxon>
        <taxon>Formicidae</taxon>
        <taxon>Myrmicinae</taxon>
        <taxon>Cardiocondyla</taxon>
    </lineage>
</organism>
<name>A0AAW2EBZ0_9HYME</name>
<gene>
    <name evidence="2" type="ORF">PUN28_019675</name>
</gene>
<feature type="compositionally biased region" description="Basic residues" evidence="1">
    <location>
        <begin position="129"/>
        <end position="142"/>
    </location>
</feature>
<feature type="compositionally biased region" description="Basic and acidic residues" evidence="1">
    <location>
        <begin position="82"/>
        <end position="128"/>
    </location>
</feature>
<sequence>MEKRQERLLKGGRERSDSVVRMEDYLKRKRVEGEQEEESELTRIRKEIKTIDKRGGKEQKGSIEGEILKMIREMREEMKRGIEKLKDDNRGVKKKLEMMRKKEEEEDRERSNKGKIDRIKEEGEERNERARKRGIKWKSGRK</sequence>
<evidence type="ECO:0000313" key="3">
    <source>
        <dbReference type="Proteomes" id="UP001430953"/>
    </source>
</evidence>
<dbReference type="AlphaFoldDB" id="A0AAW2EBZ0"/>
<feature type="region of interest" description="Disordered" evidence="1">
    <location>
        <begin position="82"/>
        <end position="142"/>
    </location>
</feature>
<dbReference type="EMBL" id="JADYXP020000026">
    <property type="protein sequence ID" value="KAL0100525.1"/>
    <property type="molecule type" value="Genomic_DNA"/>
</dbReference>
<evidence type="ECO:0000313" key="2">
    <source>
        <dbReference type="EMBL" id="KAL0100525.1"/>
    </source>
</evidence>
<comment type="caution">
    <text evidence="2">The sequence shown here is derived from an EMBL/GenBank/DDBJ whole genome shotgun (WGS) entry which is preliminary data.</text>
</comment>
<proteinExistence type="predicted"/>